<feature type="binding site" evidence="1">
    <location>
        <position position="134"/>
    </location>
    <ligand>
        <name>a divalent metal cation</name>
        <dbReference type="ChEBI" id="CHEBI:60240"/>
        <note>catalytic</note>
    </ligand>
</feature>
<dbReference type="AlphaFoldDB" id="A0A941EP23"/>
<gene>
    <name evidence="3" type="ORF">KDL01_15305</name>
</gene>
<organism evidence="3 4">
    <name type="scientific">Actinospica durhamensis</name>
    <dbReference type="NCBI Taxonomy" id="1508375"/>
    <lineage>
        <taxon>Bacteria</taxon>
        <taxon>Bacillati</taxon>
        <taxon>Actinomycetota</taxon>
        <taxon>Actinomycetes</taxon>
        <taxon>Catenulisporales</taxon>
        <taxon>Actinospicaceae</taxon>
        <taxon>Actinospica</taxon>
    </lineage>
</organism>
<feature type="binding site" evidence="1">
    <location>
        <position position="239"/>
    </location>
    <ligand>
        <name>a divalent metal cation</name>
        <dbReference type="ChEBI" id="CHEBI:60240"/>
        <note>catalytic</note>
    </ligand>
</feature>
<reference evidence="3" key="1">
    <citation type="submission" date="2021-04" db="EMBL/GenBank/DDBJ databases">
        <title>Genome based classification of Actinospica acidithermotolerans sp. nov., an actinobacterium isolated from an Indonesian hot spring.</title>
        <authorList>
            <person name="Kusuma A.B."/>
            <person name="Putra K.E."/>
            <person name="Nafisah S."/>
            <person name="Loh J."/>
            <person name="Nouioui I."/>
            <person name="Goodfellow M."/>
        </authorList>
    </citation>
    <scope>NUCLEOTIDE SEQUENCE</scope>
    <source>
        <strain evidence="3">CSCA 57</strain>
    </source>
</reference>
<dbReference type="InterPro" id="IPR043700">
    <property type="entry name" value="DSD"/>
</dbReference>
<dbReference type="InterPro" id="IPR036237">
    <property type="entry name" value="Xyl_isomerase-like_sf"/>
</dbReference>
<dbReference type="EC" id="4.2.1.118" evidence="1"/>
<dbReference type="Pfam" id="PF01261">
    <property type="entry name" value="AP_endonuc_2"/>
    <property type="match status" value="1"/>
</dbReference>
<name>A0A941EP23_9ACTN</name>
<dbReference type="RefSeq" id="WP_212529159.1">
    <property type="nucleotide sequence ID" value="NZ_JAGSOG010000065.1"/>
</dbReference>
<keyword evidence="4" id="KW-1185">Reference proteome</keyword>
<dbReference type="InterPro" id="IPR050312">
    <property type="entry name" value="IolE/XylAMocC-like"/>
</dbReference>
<comment type="similarity">
    <text evidence="1">Belongs to the bacterial two-domain DSD family.</text>
</comment>
<accession>A0A941EP23</accession>
<feature type="binding site" evidence="1">
    <location>
        <position position="485"/>
    </location>
    <ligand>
        <name>Mg(2+)</name>
        <dbReference type="ChEBI" id="CHEBI:18420"/>
    </ligand>
</feature>
<dbReference type="InterPro" id="IPR037523">
    <property type="entry name" value="VOC_core"/>
</dbReference>
<keyword evidence="1" id="KW-0479">Metal-binding</keyword>
<comment type="pathway">
    <text evidence="1">Aromatic compound metabolism; 3,4-dihydroxybenzoate biosynthesis.</text>
</comment>
<dbReference type="InterPro" id="IPR013022">
    <property type="entry name" value="Xyl_isomerase-like_TIM-brl"/>
</dbReference>
<dbReference type="Gene3D" id="3.10.180.10">
    <property type="entry name" value="2,3-Dihydroxybiphenyl 1,2-Dioxygenase, domain 1"/>
    <property type="match status" value="2"/>
</dbReference>
<dbReference type="PANTHER" id="PTHR12110:SF21">
    <property type="entry name" value="XYLOSE ISOMERASE-LIKE TIM BARREL DOMAIN-CONTAINING PROTEIN"/>
    <property type="match status" value="1"/>
</dbReference>
<evidence type="ECO:0000313" key="3">
    <source>
        <dbReference type="EMBL" id="MBR7834640.1"/>
    </source>
</evidence>
<comment type="function">
    <text evidence="1">Catalyzes the conversion of 3-dehydroshikimate to protocatechuate (3,4-dihydroxybenzoate), a common intermediate of quinate and shikimate degradation pathways.</text>
</comment>
<dbReference type="PROSITE" id="PS51819">
    <property type="entry name" value="VOC"/>
    <property type="match status" value="1"/>
</dbReference>
<dbReference type="GO" id="GO:0046279">
    <property type="term" value="P:3,4-dihydroxybenzoate biosynthetic process"/>
    <property type="evidence" value="ECO:0007669"/>
    <property type="project" value="UniProtKB-UniRule"/>
</dbReference>
<dbReference type="GO" id="GO:0046565">
    <property type="term" value="F:3-dehydroshikimate dehydratase activity"/>
    <property type="evidence" value="ECO:0007669"/>
    <property type="project" value="UniProtKB-UniRule"/>
</dbReference>
<dbReference type="HAMAP" id="MF_02238">
    <property type="entry name" value="DSD"/>
    <property type="match status" value="1"/>
</dbReference>
<proteinExistence type="inferred from homology"/>
<feature type="binding site" evidence="1">
    <location>
        <position position="561"/>
    </location>
    <ligand>
        <name>Mg(2+)</name>
        <dbReference type="ChEBI" id="CHEBI:18420"/>
    </ligand>
</feature>
<dbReference type="PANTHER" id="PTHR12110">
    <property type="entry name" value="HYDROXYPYRUVATE ISOMERASE"/>
    <property type="match status" value="1"/>
</dbReference>
<sequence length="593" mass="64606">MRTCIATVSLSGSLTEKLAACAAAGFDGIEIFEPDLVASPLSPEQIAERARELGLSIDLYQPLREFEAVDEDEFTRNLRRARRKFEVMRRLGTDLLLVCSNVSPRTVDDDALAAAQLGLLADAAAEHGIRIAYEALAWGTAVNTYAHSWRIVEAADRPNLGLCLDSFHILARDGDPRGIEQIPGDKIFFLQLADAPRTTMDILQWSRHLRCFPGQGGFDVAGVTGAALKAGYHGPLSLEVFNDEFRQADSARTAVDGRRSLIRLQEQLGILDLPAAPAPSGIAYAQISAADPERVRRQLTALGFTTDGWSRQGDLVETWQQGDARILITTGSAGRDSHRDSHHDVARLTAIGLHTPDPAAAAKRAEHLLAPVLPRDHRPQEAVIAPDGSLLYLVPAPPEGASDGGPNAPTTVVIDHVALTQQWHGFDEAALFYSSVLGLTLRESVELADPRGLFRSRTVTNADESVRLALNLAPHPAHIDQHAQHVAFAVPSVIDAVRRLRAAGHDTLAIPANYYDDLDARFDLPAQTLVRLRELGILYDRDEHGEFLHCYTESVGRVFFELLQRVGGYRGYGAANAPVRMAAQHNHTITAGR</sequence>
<feature type="binding site" evidence="1">
    <location>
        <position position="165"/>
    </location>
    <ligand>
        <name>a divalent metal cation</name>
        <dbReference type="ChEBI" id="CHEBI:60240"/>
        <note>catalytic</note>
    </ligand>
</feature>
<feature type="domain" description="VOC" evidence="2">
    <location>
        <begin position="413"/>
        <end position="553"/>
    </location>
</feature>
<evidence type="ECO:0000256" key="1">
    <source>
        <dbReference type="HAMAP-Rule" id="MF_02238"/>
    </source>
</evidence>
<dbReference type="Proteomes" id="UP000675781">
    <property type="component" value="Unassembled WGS sequence"/>
</dbReference>
<keyword evidence="3" id="KW-0413">Isomerase</keyword>
<comment type="catalytic activity">
    <reaction evidence="1">
        <text>3-dehydroshikimate = 3,4-dihydroxybenzoate + H2O</text>
        <dbReference type="Rhea" id="RHEA:24848"/>
        <dbReference type="ChEBI" id="CHEBI:15377"/>
        <dbReference type="ChEBI" id="CHEBI:16630"/>
        <dbReference type="ChEBI" id="CHEBI:36241"/>
        <dbReference type="EC" id="4.2.1.118"/>
    </reaction>
</comment>
<protein>
    <recommendedName>
        <fullName evidence="1">3-dehydroshikimate dehydratase</fullName>
        <shortName evidence="1">DSD</shortName>
        <ecNumber evidence="1">4.2.1.118</ecNumber>
    </recommendedName>
</protein>
<dbReference type="GO" id="GO:0016853">
    <property type="term" value="F:isomerase activity"/>
    <property type="evidence" value="ECO:0007669"/>
    <property type="project" value="UniProtKB-KW"/>
</dbReference>
<evidence type="ECO:0000259" key="2">
    <source>
        <dbReference type="PROSITE" id="PS51819"/>
    </source>
</evidence>
<evidence type="ECO:0000313" key="4">
    <source>
        <dbReference type="Proteomes" id="UP000675781"/>
    </source>
</evidence>
<keyword evidence="1" id="KW-0456">Lyase</keyword>
<dbReference type="SUPFAM" id="SSF51658">
    <property type="entry name" value="Xylose isomerase-like"/>
    <property type="match status" value="1"/>
</dbReference>
<dbReference type="GO" id="GO:0046872">
    <property type="term" value="F:metal ion binding"/>
    <property type="evidence" value="ECO:0007669"/>
    <property type="project" value="UniProtKB-UniRule"/>
</dbReference>
<feature type="binding site" evidence="1">
    <location>
        <position position="416"/>
    </location>
    <ligand>
        <name>Mg(2+)</name>
        <dbReference type="ChEBI" id="CHEBI:18420"/>
    </ligand>
</feature>
<comment type="cofactor">
    <cofactor evidence="1">
        <name>a divalent metal cation</name>
        <dbReference type="ChEBI" id="CHEBI:60240"/>
    </cofactor>
</comment>
<feature type="binding site" evidence="1">
    <location>
        <position position="191"/>
    </location>
    <ligand>
        <name>a divalent metal cation</name>
        <dbReference type="ChEBI" id="CHEBI:60240"/>
        <note>catalytic</note>
    </ligand>
</feature>
<dbReference type="InterPro" id="IPR004360">
    <property type="entry name" value="Glyas_Fos-R_dOase_dom"/>
</dbReference>
<dbReference type="Gene3D" id="3.20.20.150">
    <property type="entry name" value="Divalent-metal-dependent TIM barrel enzymes"/>
    <property type="match status" value="1"/>
</dbReference>
<dbReference type="InterPro" id="IPR029068">
    <property type="entry name" value="Glyas_Bleomycin-R_OHBP_Dase"/>
</dbReference>
<dbReference type="EMBL" id="JAGSOG010000065">
    <property type="protein sequence ID" value="MBR7834640.1"/>
    <property type="molecule type" value="Genomic_DNA"/>
</dbReference>
<comment type="caution">
    <text evidence="3">The sequence shown here is derived from an EMBL/GenBank/DDBJ whole genome shotgun (WGS) entry which is preliminary data.</text>
</comment>
<dbReference type="Pfam" id="PF00903">
    <property type="entry name" value="Glyoxalase"/>
    <property type="match status" value="1"/>
</dbReference>
<dbReference type="SUPFAM" id="SSF54593">
    <property type="entry name" value="Glyoxalase/Bleomycin resistance protein/Dihydroxybiphenyl dioxygenase"/>
    <property type="match status" value="1"/>
</dbReference>